<dbReference type="RefSeq" id="YP_009483370.1">
    <property type="nucleotide sequence ID" value="NC_037667.1"/>
</dbReference>
<dbReference type="GeneID" id="36844242"/>
<evidence type="ECO:0000313" key="1">
    <source>
        <dbReference type="EMBL" id="AVK75101.1"/>
    </source>
</evidence>
<organism evidence="1">
    <name type="scientific">Pandoravirus quercus</name>
    <dbReference type="NCBI Taxonomy" id="2107709"/>
    <lineage>
        <taxon>Viruses</taxon>
        <taxon>Pandoravirus</taxon>
    </lineage>
</organism>
<dbReference type="EMBL" id="MG011689">
    <property type="protein sequence ID" value="AVK75101.1"/>
    <property type="molecule type" value="Genomic_DNA"/>
</dbReference>
<dbReference type="KEGG" id="vg:36844242"/>
<sequence length="309" mass="34544">MKGHTRALLRRGAGVAGYGEITSVSASVKAHTPHGYLARLDFAIVYEFRGPEASEDAYEEDTKDNADALAAALDAHSNRPHRRAASDDDIEDCDHAHTVPPPIHTWWPRHSHLCIMLSLLYNANGVHFLRGLDDLNTARAAVPGSAPHVADDLYEHVRRPVKMISLLDSTRAHVGNAMGGWGALPAVVFARARLIADSCENERWCDDSPNYYWRLPRFPWLASRQRPWSIGGLPDRGDSDAIGDFHTLAGHRDDALWSAFIKGFYPYSYDGIRIMFQCLRRAEEYASSEAVISGLKDMRRQLYASPHRT</sequence>
<dbReference type="Proteomes" id="UP000248852">
    <property type="component" value="Segment"/>
</dbReference>
<protein>
    <submittedName>
        <fullName evidence="1">Uncharacterized protein</fullName>
    </submittedName>
</protein>
<gene>
    <name evidence="1" type="ORF">pqer_cds_679</name>
</gene>
<proteinExistence type="predicted"/>
<reference evidence="1" key="1">
    <citation type="journal article" date="2018" name="Nat. Commun.">
        <title>Diversity and evolution of the emerging Pandoraviridae family.</title>
        <authorList>
            <person name="Legendre M."/>
            <person name="Fabre E."/>
            <person name="Poirot O."/>
            <person name="Jeudy S."/>
            <person name="Lartigue A."/>
            <person name="Alempic J.M."/>
            <person name="Beucher L."/>
            <person name="Philippe N."/>
            <person name="Bertaux L."/>
            <person name="Christo-Foroux E."/>
            <person name="Labadie K."/>
            <person name="Coute Y."/>
            <person name="Abergel C."/>
            <person name="Claverie J.M."/>
        </authorList>
    </citation>
    <scope>NUCLEOTIDE SEQUENCE [LARGE SCALE GENOMIC DNA]</scope>
    <source>
        <strain evidence="1">Quercus</strain>
    </source>
</reference>
<accession>A0A2U7U9I1</accession>
<name>A0A2U7U9I1_9VIRU</name>